<gene>
    <name evidence="7" type="ORF">MRAB57_163</name>
</gene>
<dbReference type="Proteomes" id="UP000240988">
    <property type="component" value="Unassembled WGS sequence"/>
</dbReference>
<dbReference type="InterPro" id="IPR002104">
    <property type="entry name" value="Integrase_catalytic"/>
</dbReference>
<comment type="similarity">
    <text evidence="1">Belongs to the 'phage' integrase family.</text>
</comment>
<proteinExistence type="inferred from homology"/>
<evidence type="ECO:0000256" key="1">
    <source>
        <dbReference type="ARBA" id="ARBA00008857"/>
    </source>
</evidence>
<feature type="non-terminal residue" evidence="7">
    <location>
        <position position="1"/>
    </location>
</feature>
<keyword evidence="2 4" id="KW-0238">DNA-binding</keyword>
<evidence type="ECO:0000313" key="8">
    <source>
        <dbReference type="Proteomes" id="UP000240988"/>
    </source>
</evidence>
<dbReference type="PROSITE" id="PS51900">
    <property type="entry name" value="CB"/>
    <property type="match status" value="1"/>
</dbReference>
<keyword evidence="3" id="KW-0233">DNA recombination</keyword>
<dbReference type="Pfam" id="PF00589">
    <property type="entry name" value="Phage_integrase"/>
    <property type="match status" value="1"/>
</dbReference>
<evidence type="ECO:0000259" key="6">
    <source>
        <dbReference type="PROSITE" id="PS51900"/>
    </source>
</evidence>
<dbReference type="PROSITE" id="PS51898">
    <property type="entry name" value="TYR_RECOMBINASE"/>
    <property type="match status" value="1"/>
</dbReference>
<dbReference type="InterPro" id="IPR011010">
    <property type="entry name" value="DNA_brk_join_enz"/>
</dbReference>
<dbReference type="Gene3D" id="1.10.150.130">
    <property type="match status" value="1"/>
</dbReference>
<dbReference type="STRING" id="1841860.GCA_900157375_00163"/>
<sequence length="370" mass="40986">VASIRVRMRKDGTAYTAVLYTFDGKQTSSSFNDHAEALKFQDVCNRLGSAEARRIWKVAIPRHGHTVTSYLTEHLDALAGVEKKTMFEYRRYLVRDIEPVLGHIPLSTLNRADVAKWVNKMRADGVSGKTISNKLGFLSGALNLAVKAGEIPANPAAGIRVPRTLRRDMTLLTKDEYRLLKASFTDRWHPLLDFLVASGCRFSEATALKPGDVDRVNGTVRITKAWKRTPGDGGVKYEIGQPKTRRSIRTINLPAAVLDQLDYSHEWLFVNTEGGPIRLYSWRTNVWSPSLAKAMTKDENNPDKLLLATRLRIHDLRHVCASWLLSEGVPLITVAAHLGHEDAATTARIYGHLDRAAGQAAAAAMATLLG</sequence>
<evidence type="ECO:0000313" key="7">
    <source>
        <dbReference type="EMBL" id="SPM32365.1"/>
    </source>
</evidence>
<dbReference type="GO" id="GO:0006310">
    <property type="term" value="P:DNA recombination"/>
    <property type="evidence" value="ECO:0007669"/>
    <property type="project" value="UniProtKB-KW"/>
</dbReference>
<evidence type="ECO:0000256" key="2">
    <source>
        <dbReference type="ARBA" id="ARBA00023125"/>
    </source>
</evidence>
<keyword evidence="8" id="KW-1185">Reference proteome</keyword>
<dbReference type="PANTHER" id="PTHR30349">
    <property type="entry name" value="PHAGE INTEGRASE-RELATED"/>
    <property type="match status" value="1"/>
</dbReference>
<dbReference type="GO" id="GO:0015074">
    <property type="term" value="P:DNA integration"/>
    <property type="evidence" value="ECO:0007669"/>
    <property type="project" value="UniProtKB-KW"/>
</dbReference>
<accession>A0A2U3NLQ3</accession>
<organism evidence="7 8">
    <name type="scientific">Mycobacterium rhizamassiliense</name>
    <dbReference type="NCBI Taxonomy" id="1841860"/>
    <lineage>
        <taxon>Bacteria</taxon>
        <taxon>Bacillati</taxon>
        <taxon>Actinomycetota</taxon>
        <taxon>Actinomycetes</taxon>
        <taxon>Mycobacteriales</taxon>
        <taxon>Mycobacteriaceae</taxon>
        <taxon>Mycobacterium</taxon>
    </lineage>
</organism>
<reference evidence="7 8" key="1">
    <citation type="submission" date="2017-01" db="EMBL/GenBank/DDBJ databases">
        <authorList>
            <consortium name="Urmite Genomes"/>
        </authorList>
    </citation>
    <scope>NUCLEOTIDE SEQUENCE [LARGE SCALE GENOMIC DNA]</scope>
    <source>
        <strain evidence="7 8">AB57</strain>
    </source>
</reference>
<evidence type="ECO:0000256" key="3">
    <source>
        <dbReference type="ARBA" id="ARBA00023172"/>
    </source>
</evidence>
<dbReference type="InterPro" id="IPR013762">
    <property type="entry name" value="Integrase-like_cat_sf"/>
</dbReference>
<dbReference type="CDD" id="cd01189">
    <property type="entry name" value="INT_ICEBs1_C_like"/>
    <property type="match status" value="1"/>
</dbReference>
<dbReference type="EMBL" id="FUFA01000001">
    <property type="protein sequence ID" value="SPM32365.1"/>
    <property type="molecule type" value="Genomic_DNA"/>
</dbReference>
<dbReference type="GO" id="GO:0003677">
    <property type="term" value="F:DNA binding"/>
    <property type="evidence" value="ECO:0007669"/>
    <property type="project" value="UniProtKB-UniRule"/>
</dbReference>
<name>A0A2U3NLQ3_9MYCO</name>
<dbReference type="AlphaFoldDB" id="A0A2U3NLQ3"/>
<feature type="domain" description="Tyr recombinase" evidence="5">
    <location>
        <begin position="160"/>
        <end position="364"/>
    </location>
</feature>
<dbReference type="Gene3D" id="1.10.443.10">
    <property type="entry name" value="Intergrase catalytic core"/>
    <property type="match status" value="1"/>
</dbReference>
<protein>
    <submittedName>
        <fullName evidence="7">Site-specific recombinase XerD</fullName>
    </submittedName>
</protein>
<dbReference type="SUPFAM" id="SSF56349">
    <property type="entry name" value="DNA breaking-rejoining enzymes"/>
    <property type="match status" value="1"/>
</dbReference>
<evidence type="ECO:0000256" key="4">
    <source>
        <dbReference type="PROSITE-ProRule" id="PRU01248"/>
    </source>
</evidence>
<dbReference type="InterPro" id="IPR050090">
    <property type="entry name" value="Tyrosine_recombinase_XerCD"/>
</dbReference>
<dbReference type="InterPro" id="IPR010998">
    <property type="entry name" value="Integrase_recombinase_N"/>
</dbReference>
<evidence type="ECO:0000259" key="5">
    <source>
        <dbReference type="PROSITE" id="PS51898"/>
    </source>
</evidence>
<dbReference type="PANTHER" id="PTHR30349:SF64">
    <property type="entry name" value="PROPHAGE INTEGRASE INTD-RELATED"/>
    <property type="match status" value="1"/>
</dbReference>
<dbReference type="InterPro" id="IPR044068">
    <property type="entry name" value="CB"/>
</dbReference>
<feature type="domain" description="Core-binding (CB)" evidence="6">
    <location>
        <begin position="65"/>
        <end position="146"/>
    </location>
</feature>